<organism evidence="6 7">
    <name type="scientific">Microlunatus soli</name>
    <dbReference type="NCBI Taxonomy" id="630515"/>
    <lineage>
        <taxon>Bacteria</taxon>
        <taxon>Bacillati</taxon>
        <taxon>Actinomycetota</taxon>
        <taxon>Actinomycetes</taxon>
        <taxon>Propionibacteriales</taxon>
        <taxon>Propionibacteriaceae</taxon>
        <taxon>Microlunatus</taxon>
    </lineage>
</organism>
<dbReference type="GO" id="GO:0030246">
    <property type="term" value="F:carbohydrate binding"/>
    <property type="evidence" value="ECO:0007669"/>
    <property type="project" value="UniProtKB-ARBA"/>
</dbReference>
<proteinExistence type="inferred from homology"/>
<dbReference type="GO" id="GO:0030313">
    <property type="term" value="C:cell envelope"/>
    <property type="evidence" value="ECO:0007669"/>
    <property type="project" value="UniProtKB-SubCell"/>
</dbReference>
<protein>
    <submittedName>
        <fullName evidence="6">Fructose transport system substrate-binding protein</fullName>
    </submittedName>
</protein>
<dbReference type="SUPFAM" id="SSF53822">
    <property type="entry name" value="Periplasmic binding protein-like I"/>
    <property type="match status" value="1"/>
</dbReference>
<evidence type="ECO:0000256" key="1">
    <source>
        <dbReference type="ARBA" id="ARBA00004196"/>
    </source>
</evidence>
<evidence type="ECO:0000256" key="4">
    <source>
        <dbReference type="SAM" id="MobiDB-lite"/>
    </source>
</evidence>
<feature type="region of interest" description="Disordered" evidence="4">
    <location>
        <begin position="1"/>
        <end position="24"/>
    </location>
</feature>
<feature type="compositionally biased region" description="Basic and acidic residues" evidence="4">
    <location>
        <begin position="210"/>
        <end position="221"/>
    </location>
</feature>
<dbReference type="RefSeq" id="WP_091528914.1">
    <property type="nucleotide sequence ID" value="NZ_LT629772.1"/>
</dbReference>
<evidence type="ECO:0000256" key="2">
    <source>
        <dbReference type="ARBA" id="ARBA00007639"/>
    </source>
</evidence>
<dbReference type="PANTHER" id="PTHR46847">
    <property type="entry name" value="D-ALLOSE-BINDING PERIPLASMIC PROTEIN-RELATED"/>
    <property type="match status" value="1"/>
</dbReference>
<evidence type="ECO:0000313" key="6">
    <source>
        <dbReference type="EMBL" id="SDT31721.1"/>
    </source>
</evidence>
<name>A0A1H1ZD65_9ACTN</name>
<dbReference type="EMBL" id="LT629772">
    <property type="protein sequence ID" value="SDT31721.1"/>
    <property type="molecule type" value="Genomic_DNA"/>
</dbReference>
<evidence type="ECO:0000313" key="7">
    <source>
        <dbReference type="Proteomes" id="UP000199103"/>
    </source>
</evidence>
<comment type="subcellular location">
    <subcellularLocation>
        <location evidence="1">Cell envelope</location>
    </subcellularLocation>
</comment>
<accession>A0A1H1ZD65</accession>
<dbReference type="Gene3D" id="3.40.50.2300">
    <property type="match status" value="2"/>
</dbReference>
<dbReference type="PANTHER" id="PTHR46847:SF1">
    <property type="entry name" value="D-ALLOSE-BINDING PERIPLASMIC PROTEIN-RELATED"/>
    <property type="match status" value="1"/>
</dbReference>
<dbReference type="AlphaFoldDB" id="A0A1H1ZD65"/>
<dbReference type="Proteomes" id="UP000199103">
    <property type="component" value="Chromosome I"/>
</dbReference>
<dbReference type="Pfam" id="PF13407">
    <property type="entry name" value="Peripla_BP_4"/>
    <property type="match status" value="1"/>
</dbReference>
<feature type="domain" description="Periplasmic binding protein" evidence="5">
    <location>
        <begin position="56"/>
        <end position="333"/>
    </location>
</feature>
<keyword evidence="7" id="KW-1185">Reference proteome</keyword>
<dbReference type="InterPro" id="IPR025997">
    <property type="entry name" value="SBP_2_dom"/>
</dbReference>
<dbReference type="OrthoDB" id="4827464at2"/>
<evidence type="ECO:0000256" key="3">
    <source>
        <dbReference type="ARBA" id="ARBA00022729"/>
    </source>
</evidence>
<dbReference type="InterPro" id="IPR028082">
    <property type="entry name" value="Peripla_BP_I"/>
</dbReference>
<feature type="compositionally biased region" description="Basic residues" evidence="4">
    <location>
        <begin position="7"/>
        <end position="21"/>
    </location>
</feature>
<dbReference type="STRING" id="630515.SAMN04489812_5149"/>
<keyword evidence="3" id="KW-0732">Signal</keyword>
<evidence type="ECO:0000259" key="5">
    <source>
        <dbReference type="Pfam" id="PF13407"/>
    </source>
</evidence>
<comment type="similarity">
    <text evidence="2">Belongs to the bacterial solute-binding protein 2 family.</text>
</comment>
<sequence length="374" mass="39224">MATPQWRSHRRSATTRPHRPAGRSAARPRLLAAIAAGLVCCLLAACGAADKRPGVSLILKTQTNPYFVAMKKAALEEAHRQGVKLSVAAGTQDGDTQNQINQIYTAIARGDKGILVTSNGNSINAALRQAKESGLYVSALDTPLTPVETADNTFATDNHQAGQLIGKYAAAKLNGKKATIAMLDLYNDQVVAVDTERDHGFLDGMGIPNDRSKQNGLEPKKGKYTGGKGGQYQIACHRPTTGAIDGGRQAMEQCLSANSDINVVYAMNEPAGQGAYAALKAAGKEKDVMLVVIDGSCDGIDLVRSGVFDADATQYPGKMAELGVDAIAKIARGGAPPAKTKGKDFYDTGTALATADPVPGVKSQTPDEASKICW</sequence>
<gene>
    <name evidence="6" type="ORF">SAMN04489812_5149</name>
</gene>
<reference evidence="6 7" key="1">
    <citation type="submission" date="2016-10" db="EMBL/GenBank/DDBJ databases">
        <authorList>
            <person name="de Groot N.N."/>
        </authorList>
    </citation>
    <scope>NUCLEOTIDE SEQUENCE [LARGE SCALE GENOMIC DNA]</scope>
    <source>
        <strain evidence="6 7">DSM 21800</strain>
    </source>
</reference>
<feature type="region of interest" description="Disordered" evidence="4">
    <location>
        <begin position="202"/>
        <end position="226"/>
    </location>
</feature>